<evidence type="ECO:0000256" key="15">
    <source>
        <dbReference type="SAM" id="SignalP"/>
    </source>
</evidence>
<dbReference type="GO" id="GO:0005814">
    <property type="term" value="C:centriole"/>
    <property type="evidence" value="ECO:0007669"/>
    <property type="project" value="UniProtKB-SubCell"/>
</dbReference>
<keyword evidence="9" id="KW-0131">Cell cycle</keyword>
<feature type="signal peptide" evidence="15">
    <location>
        <begin position="1"/>
        <end position="18"/>
    </location>
</feature>
<dbReference type="Gene3D" id="3.80.10.10">
    <property type="entry name" value="Ribonuclease Inhibitor"/>
    <property type="match status" value="2"/>
</dbReference>
<dbReference type="PANTHER" id="PTHR15454:SF34">
    <property type="entry name" value="LEUCINE-RICH REPEAT AND COILED-COIL DOMAIN-CONTAINING PROTEIN 1"/>
    <property type="match status" value="1"/>
</dbReference>
<keyword evidence="6" id="KW-0498">Mitosis</keyword>
<evidence type="ECO:0000256" key="6">
    <source>
        <dbReference type="ARBA" id="ARBA00022776"/>
    </source>
</evidence>
<dbReference type="SMART" id="SM00365">
    <property type="entry name" value="LRR_SD22"/>
    <property type="match status" value="3"/>
</dbReference>
<feature type="coiled-coil region" evidence="13">
    <location>
        <begin position="712"/>
        <end position="757"/>
    </location>
</feature>
<evidence type="ECO:0000256" key="13">
    <source>
        <dbReference type="SAM" id="Coils"/>
    </source>
</evidence>
<dbReference type="AlphaFoldDB" id="A0A8J7NS54"/>
<feature type="compositionally biased region" description="Basic residues" evidence="14">
    <location>
        <begin position="337"/>
        <end position="346"/>
    </location>
</feature>
<feature type="region of interest" description="Disordered" evidence="14">
    <location>
        <begin position="299"/>
        <end position="366"/>
    </location>
</feature>
<keyword evidence="8" id="KW-0206">Cytoskeleton</keyword>
<accession>A0A8J7NS54</accession>
<evidence type="ECO:0000256" key="10">
    <source>
        <dbReference type="ARBA" id="ARBA00054059"/>
    </source>
</evidence>
<feature type="compositionally biased region" description="Low complexity" evidence="14">
    <location>
        <begin position="302"/>
        <end position="313"/>
    </location>
</feature>
<dbReference type="GO" id="GO:0005737">
    <property type="term" value="C:cytoplasm"/>
    <property type="evidence" value="ECO:0007669"/>
    <property type="project" value="TreeGrafter"/>
</dbReference>
<comment type="caution">
    <text evidence="16">The sequence shown here is derived from an EMBL/GenBank/DDBJ whole genome shotgun (WGS) entry which is preliminary data.</text>
</comment>
<dbReference type="Proteomes" id="UP000736164">
    <property type="component" value="Unassembled WGS sequence"/>
</dbReference>
<gene>
    <name evidence="16" type="primary">Lrrcc1</name>
    <name evidence="16" type="ORF">GTO95_0005031</name>
</gene>
<dbReference type="SMART" id="SM00369">
    <property type="entry name" value="LRR_TYP"/>
    <property type="match status" value="4"/>
</dbReference>
<evidence type="ECO:0000256" key="9">
    <source>
        <dbReference type="ARBA" id="ARBA00023306"/>
    </source>
</evidence>
<keyword evidence="3" id="KW-0433">Leucine-rich repeat</keyword>
<feature type="non-terminal residue" evidence="16">
    <location>
        <position position="1054"/>
    </location>
</feature>
<dbReference type="InterPro" id="IPR003591">
    <property type="entry name" value="Leu-rich_rpt_typical-subtyp"/>
</dbReference>
<name>A0A8J7NS54_ATRSP</name>
<evidence type="ECO:0000256" key="11">
    <source>
        <dbReference type="ARBA" id="ARBA00061329"/>
    </source>
</evidence>
<dbReference type="InterPro" id="IPR025875">
    <property type="entry name" value="Leu-rich_rpt_4"/>
</dbReference>
<comment type="similarity">
    <text evidence="11">Belongs to the LRRCC1 family.</text>
</comment>
<dbReference type="Pfam" id="PF12799">
    <property type="entry name" value="LRR_4"/>
    <property type="match status" value="1"/>
</dbReference>
<protein>
    <recommendedName>
        <fullName evidence="12">Leucine-rich repeat and coiled-coil domain-containing protein 1</fullName>
    </recommendedName>
</protein>
<evidence type="ECO:0000256" key="4">
    <source>
        <dbReference type="ARBA" id="ARBA00022618"/>
    </source>
</evidence>
<comment type="function">
    <text evidence="10">Required for the organization of the mitotic spindle. Maintains the structural integrity of centrosomes during mitosis.</text>
</comment>
<reference evidence="16" key="1">
    <citation type="journal article" date="2021" name="Cell">
        <title>Tracing the genetic footprints of vertebrate landing in non-teleost ray-finned fishes.</title>
        <authorList>
            <person name="Bi X."/>
            <person name="Wang K."/>
            <person name="Yang L."/>
            <person name="Pan H."/>
            <person name="Jiang H."/>
            <person name="Wei Q."/>
            <person name="Fang M."/>
            <person name="Yu H."/>
            <person name="Zhu C."/>
            <person name="Cai Y."/>
            <person name="He Y."/>
            <person name="Gan X."/>
            <person name="Zeng H."/>
            <person name="Yu D."/>
            <person name="Zhu Y."/>
            <person name="Jiang H."/>
            <person name="Qiu Q."/>
            <person name="Yang H."/>
            <person name="Zhang Y.E."/>
            <person name="Wang W."/>
            <person name="Zhu M."/>
            <person name="He S."/>
            <person name="Zhang G."/>
        </authorList>
    </citation>
    <scope>NUCLEOTIDE SEQUENCE</scope>
    <source>
        <strain evidence="16">Allg_001</strain>
    </source>
</reference>
<evidence type="ECO:0000256" key="14">
    <source>
        <dbReference type="SAM" id="MobiDB-lite"/>
    </source>
</evidence>
<keyword evidence="17" id="KW-1185">Reference proteome</keyword>
<evidence type="ECO:0000256" key="1">
    <source>
        <dbReference type="ARBA" id="ARBA00004114"/>
    </source>
</evidence>
<evidence type="ECO:0000313" key="16">
    <source>
        <dbReference type="EMBL" id="MBN3318467.1"/>
    </source>
</evidence>
<evidence type="ECO:0000256" key="5">
    <source>
        <dbReference type="ARBA" id="ARBA00022737"/>
    </source>
</evidence>
<sequence length="1054" mass="121590">MLHISSIFFGFLFNCKQANIVLLSLCSLLEIPVSEKLRSLSLHCNRIVKIEGLALAWQLRHLDLSSNRITRIEGLDLLTSLHTLNLSCNLITKVEGLNCLVNLIRLNLSYNQISDLTGLLYLHGTGHRLRHLNLHSNQVSSINQVLQCMVGLQNLTELTLSMDGKDNPVCLVPGYREIVLQSLPQLVALDGVNRNGEPMLADCSSINVPGLEDFVDFLESSDTSGNAEKPNSNVPIATPCIDKVLTQFHQRNSTGVDRRPKVHTGENSLSEEEKTKPNSCNLYNELRIKKLEHQVSQLFHQVPSSSSSTPSVVRKAKRDIDYTSESECDSAKENNKKGSRRSRIPKYRSSNKATGKRLTKDTSGKRSDSLVTQTLTKLNLALLAQFVWQHEIIKTHGLDMLPLENKITCQYIHFLILSTQDIFYHLAILKIFLQAIIEERDQERERRWKAEQAVKKLTETLKNLQARATEEKDLQNMALYTTDRNQTIYIYIYFIQRLKELLLKEKEEKSKLQASVEELMESNKALVGELRECKSREEQQQRSLQSLEDSVAKREALRAQQQAEEMKKNQELEFKVAALKREVEILRASVRQHKEKLQQVHELLASKEQVHRKELESRVTLTGPEFREALAREVAVMEQRHSQQVTELQEKMAAMRQQYSELEDEFRMALTIEATRFKEVKEGFDHVSAELLEHKRALAKFQQKEKQSAVLVQDLTAMVKEQKARIAELVKSKQESVSELKSQIRSLEAVVEEDKKQNVQIELLKRDKSKLISQLTAQESVIDGLRAERRIWGQELAQQGASLAQDRGRLEARIEVLSGEIESLKKQNERDNDALKIKAKIVEDQTETIRKLKEAVQERDEQIKKLREEILQAQKAFQEQLEEERGPVLELREQVEQLTYRKEELKQHLVEKETELHEVKKAYSAMNKKWQDKAELLTHLEAQVKHMKTNFDAKEKRLIEEKEMCLQRQKDAVGKLHSIDDAFRRQLESVQTAHQAELLHLATEKQKQIEEANQKVFQVEGEMRQLLEETASSKRAMEEKMRRLTSVLRDFQQL</sequence>
<evidence type="ECO:0000313" key="17">
    <source>
        <dbReference type="Proteomes" id="UP000736164"/>
    </source>
</evidence>
<dbReference type="EMBL" id="JAAWVO010039963">
    <property type="protein sequence ID" value="MBN3318467.1"/>
    <property type="molecule type" value="Genomic_DNA"/>
</dbReference>
<comment type="subcellular location">
    <subcellularLocation>
        <location evidence="1">Cytoplasm</location>
        <location evidence="1">Cytoskeleton</location>
        <location evidence="1">Microtubule organizing center</location>
        <location evidence="1">Centrosome</location>
        <location evidence="1">Centriole</location>
    </subcellularLocation>
</comment>
<keyword evidence="2" id="KW-0963">Cytoplasm</keyword>
<evidence type="ECO:0000256" key="7">
    <source>
        <dbReference type="ARBA" id="ARBA00023054"/>
    </source>
</evidence>
<evidence type="ECO:0000256" key="8">
    <source>
        <dbReference type="ARBA" id="ARBA00023212"/>
    </source>
</evidence>
<proteinExistence type="inferred from homology"/>
<evidence type="ECO:0000256" key="3">
    <source>
        <dbReference type="ARBA" id="ARBA00022614"/>
    </source>
</evidence>
<feature type="coiled-coil region" evidence="13">
    <location>
        <begin position="638"/>
        <end position="665"/>
    </location>
</feature>
<dbReference type="PROSITE" id="PS51450">
    <property type="entry name" value="LRR"/>
    <property type="match status" value="5"/>
</dbReference>
<keyword evidence="5" id="KW-0677">Repeat</keyword>
<dbReference type="InterPro" id="IPR001611">
    <property type="entry name" value="Leu-rich_rpt"/>
</dbReference>
<feature type="coiled-coil region" evidence="13">
    <location>
        <begin position="807"/>
        <end position="957"/>
    </location>
</feature>
<keyword evidence="4" id="KW-0132">Cell division</keyword>
<dbReference type="FunFam" id="3.80.10.10:FF:000148">
    <property type="entry name" value="Leucine rich repeat and coiled-coil centrosomal protein 1"/>
    <property type="match status" value="1"/>
</dbReference>
<dbReference type="PANTHER" id="PTHR15454">
    <property type="entry name" value="NISCHARIN RELATED"/>
    <property type="match status" value="1"/>
</dbReference>
<dbReference type="SUPFAM" id="SSF52058">
    <property type="entry name" value="L domain-like"/>
    <property type="match status" value="1"/>
</dbReference>
<feature type="non-terminal residue" evidence="16">
    <location>
        <position position="1"/>
    </location>
</feature>
<dbReference type="GO" id="GO:0051301">
    <property type="term" value="P:cell division"/>
    <property type="evidence" value="ECO:0007669"/>
    <property type="project" value="UniProtKB-KW"/>
</dbReference>
<evidence type="ECO:0000256" key="2">
    <source>
        <dbReference type="ARBA" id="ARBA00022490"/>
    </source>
</evidence>
<feature type="coiled-coil region" evidence="13">
    <location>
        <begin position="995"/>
        <end position="1054"/>
    </location>
</feature>
<feature type="chain" id="PRO_5035215500" description="Leucine-rich repeat and coiled-coil domain-containing protein 1" evidence="15">
    <location>
        <begin position="19"/>
        <end position="1054"/>
    </location>
</feature>
<organism evidence="16 17">
    <name type="scientific">Atractosteus spatula</name>
    <name type="common">Alligator gar</name>
    <name type="synonym">Lepisosteus spatula</name>
    <dbReference type="NCBI Taxonomy" id="7917"/>
    <lineage>
        <taxon>Eukaryota</taxon>
        <taxon>Metazoa</taxon>
        <taxon>Chordata</taxon>
        <taxon>Craniata</taxon>
        <taxon>Vertebrata</taxon>
        <taxon>Euteleostomi</taxon>
        <taxon>Actinopterygii</taxon>
        <taxon>Neopterygii</taxon>
        <taxon>Holostei</taxon>
        <taxon>Semionotiformes</taxon>
        <taxon>Lepisosteidae</taxon>
        <taxon>Atractosteus</taxon>
    </lineage>
</organism>
<dbReference type="InterPro" id="IPR032675">
    <property type="entry name" value="LRR_dom_sf"/>
</dbReference>
<dbReference type="GO" id="GO:0005813">
    <property type="term" value="C:centrosome"/>
    <property type="evidence" value="ECO:0007669"/>
    <property type="project" value="TreeGrafter"/>
</dbReference>
<keyword evidence="15" id="KW-0732">Signal</keyword>
<feature type="coiled-coil region" evidence="13">
    <location>
        <begin position="440"/>
        <end position="610"/>
    </location>
</feature>
<keyword evidence="7 13" id="KW-0175">Coiled coil</keyword>
<evidence type="ECO:0000256" key="12">
    <source>
        <dbReference type="ARBA" id="ARBA00067351"/>
    </source>
</evidence>
<feature type="region of interest" description="Disordered" evidence="14">
    <location>
        <begin position="251"/>
        <end position="278"/>
    </location>
</feature>